<dbReference type="AlphaFoldDB" id="A0A165JUY5"/>
<evidence type="ECO:0000256" key="1">
    <source>
        <dbReference type="SAM" id="MobiDB-lite"/>
    </source>
</evidence>
<feature type="compositionally biased region" description="Basic and acidic residues" evidence="1">
    <location>
        <begin position="95"/>
        <end position="111"/>
    </location>
</feature>
<dbReference type="Proteomes" id="UP000076842">
    <property type="component" value="Unassembled WGS sequence"/>
</dbReference>
<protein>
    <submittedName>
        <fullName evidence="2">Uncharacterized protein</fullName>
    </submittedName>
</protein>
<feature type="compositionally biased region" description="Basic and acidic residues" evidence="1">
    <location>
        <begin position="123"/>
        <end position="141"/>
    </location>
</feature>
<organism evidence="2 3">
    <name type="scientific">Calocera cornea HHB12733</name>
    <dbReference type="NCBI Taxonomy" id="1353952"/>
    <lineage>
        <taxon>Eukaryota</taxon>
        <taxon>Fungi</taxon>
        <taxon>Dikarya</taxon>
        <taxon>Basidiomycota</taxon>
        <taxon>Agaricomycotina</taxon>
        <taxon>Dacrymycetes</taxon>
        <taxon>Dacrymycetales</taxon>
        <taxon>Dacrymycetaceae</taxon>
        <taxon>Calocera</taxon>
    </lineage>
</organism>
<gene>
    <name evidence="2" type="ORF">CALCODRAFT_246739</name>
</gene>
<reference evidence="2 3" key="1">
    <citation type="journal article" date="2016" name="Mol. Biol. Evol.">
        <title>Comparative Genomics of Early-Diverging Mushroom-Forming Fungi Provides Insights into the Origins of Lignocellulose Decay Capabilities.</title>
        <authorList>
            <person name="Nagy L.G."/>
            <person name="Riley R."/>
            <person name="Tritt A."/>
            <person name="Adam C."/>
            <person name="Daum C."/>
            <person name="Floudas D."/>
            <person name="Sun H."/>
            <person name="Yadav J.S."/>
            <person name="Pangilinan J."/>
            <person name="Larsson K.H."/>
            <person name="Matsuura K."/>
            <person name="Barry K."/>
            <person name="Labutti K."/>
            <person name="Kuo R."/>
            <person name="Ohm R.A."/>
            <person name="Bhattacharya S.S."/>
            <person name="Shirouzu T."/>
            <person name="Yoshinaga Y."/>
            <person name="Martin F.M."/>
            <person name="Grigoriev I.V."/>
            <person name="Hibbett D.S."/>
        </authorList>
    </citation>
    <scope>NUCLEOTIDE SEQUENCE [LARGE SCALE GENOMIC DNA]</scope>
    <source>
        <strain evidence="2 3">HHB12733</strain>
    </source>
</reference>
<sequence>MAGGCFRAARGCISPSASIVFVDASAWGPLAFTAPVARRRPQSAWAISPDRPRLMPTAHPSLPSARQRPRDRRAQAQGEAAPARPSLPRGPAHPHQPEHAQPERDAHRAAHEPVGPVAVAAHALEHGEYPEGARHELECGRRRPAGRALAFTPYETRSRQSAPRL</sequence>
<feature type="region of interest" description="Disordered" evidence="1">
    <location>
        <begin position="38"/>
        <end position="165"/>
    </location>
</feature>
<accession>A0A165JUY5</accession>
<evidence type="ECO:0000313" key="2">
    <source>
        <dbReference type="EMBL" id="KZT62305.1"/>
    </source>
</evidence>
<keyword evidence="3" id="KW-1185">Reference proteome</keyword>
<evidence type="ECO:0000313" key="3">
    <source>
        <dbReference type="Proteomes" id="UP000076842"/>
    </source>
</evidence>
<proteinExistence type="predicted"/>
<dbReference type="EMBL" id="KV423917">
    <property type="protein sequence ID" value="KZT62305.1"/>
    <property type="molecule type" value="Genomic_DNA"/>
</dbReference>
<dbReference type="InParanoid" id="A0A165JUY5"/>
<name>A0A165JUY5_9BASI</name>